<accession>A0A9Q1GY02</accession>
<feature type="region of interest" description="Disordered" evidence="1">
    <location>
        <begin position="199"/>
        <end position="292"/>
    </location>
</feature>
<evidence type="ECO:0000256" key="1">
    <source>
        <dbReference type="SAM" id="MobiDB-lite"/>
    </source>
</evidence>
<dbReference type="EMBL" id="JAIZAY010000015">
    <property type="protein sequence ID" value="KAJ8027809.1"/>
    <property type="molecule type" value="Genomic_DNA"/>
</dbReference>
<feature type="compositionally biased region" description="Polar residues" evidence="1">
    <location>
        <begin position="80"/>
        <end position="92"/>
    </location>
</feature>
<gene>
    <name evidence="2" type="ORF">HOLleu_29866</name>
</gene>
<organism evidence="2 3">
    <name type="scientific">Holothuria leucospilota</name>
    <name type="common">Black long sea cucumber</name>
    <name type="synonym">Mertensiothuria leucospilota</name>
    <dbReference type="NCBI Taxonomy" id="206669"/>
    <lineage>
        <taxon>Eukaryota</taxon>
        <taxon>Metazoa</taxon>
        <taxon>Echinodermata</taxon>
        <taxon>Eleutherozoa</taxon>
        <taxon>Echinozoa</taxon>
        <taxon>Holothuroidea</taxon>
        <taxon>Aspidochirotacea</taxon>
        <taxon>Aspidochirotida</taxon>
        <taxon>Holothuriidae</taxon>
        <taxon>Holothuria</taxon>
    </lineage>
</organism>
<dbReference type="AlphaFoldDB" id="A0A9Q1GY02"/>
<proteinExistence type="predicted"/>
<protein>
    <submittedName>
        <fullName evidence="2">Uncharacterized protein</fullName>
    </submittedName>
</protein>
<keyword evidence="3" id="KW-1185">Reference proteome</keyword>
<feature type="compositionally biased region" description="Basic residues" evidence="1">
    <location>
        <begin position="253"/>
        <end position="262"/>
    </location>
</feature>
<sequence length="303" mass="33224">MPRRSDRKNDHVSLKGNAGRVAISNKNSGQTRERSRTEGDASGVRLDHLSKVLSRSPDSVVLKKQDVKLELNLLGSETNSTADVISPSSSSPKRALHSHEREEDQSNTSGDTTPGVLKPEIGVERGRAQTSGSGDTGQLRSEKQYVDKTAVDSLKAHNQRKFVIRNAIWDEDGDISPNGPVLLRGSHQKLRLCRSLDPNILSSKSDNQQEEVNNPQQEKNSRNRTEKPGSLKARSRIRKGKLAGSPGSSNRLMPRKLWKGKATKLAASPPYDTSQPHPAWSPLGKQCGPPPTLTCLIWNEGKE</sequence>
<feature type="compositionally biased region" description="Basic and acidic residues" evidence="1">
    <location>
        <begin position="31"/>
        <end position="50"/>
    </location>
</feature>
<name>A0A9Q1GY02_HOLLE</name>
<dbReference type="Proteomes" id="UP001152320">
    <property type="component" value="Chromosome 15"/>
</dbReference>
<feature type="region of interest" description="Disordered" evidence="1">
    <location>
        <begin position="80"/>
        <end position="144"/>
    </location>
</feature>
<evidence type="ECO:0000313" key="3">
    <source>
        <dbReference type="Proteomes" id="UP001152320"/>
    </source>
</evidence>
<evidence type="ECO:0000313" key="2">
    <source>
        <dbReference type="EMBL" id="KAJ8027809.1"/>
    </source>
</evidence>
<comment type="caution">
    <text evidence="2">The sequence shown here is derived from an EMBL/GenBank/DDBJ whole genome shotgun (WGS) entry which is preliminary data.</text>
</comment>
<reference evidence="2" key="1">
    <citation type="submission" date="2021-10" db="EMBL/GenBank/DDBJ databases">
        <title>Tropical sea cucumber genome reveals ecological adaptation and Cuvierian tubules defense mechanism.</title>
        <authorList>
            <person name="Chen T."/>
        </authorList>
    </citation>
    <scope>NUCLEOTIDE SEQUENCE</scope>
    <source>
        <strain evidence="2">Nanhai2018</strain>
        <tissue evidence="2">Muscle</tissue>
    </source>
</reference>
<feature type="compositionally biased region" description="Basic and acidic residues" evidence="1">
    <location>
        <begin position="219"/>
        <end position="229"/>
    </location>
</feature>
<feature type="region of interest" description="Disordered" evidence="1">
    <location>
        <begin position="1"/>
        <end position="54"/>
    </location>
</feature>
<feature type="compositionally biased region" description="Polar residues" evidence="1">
    <location>
        <begin position="128"/>
        <end position="139"/>
    </location>
</feature>